<sequence>MKTINIICVLQMLYFSINNVDVNGENIVLDVYNIRGTDKIDVSPTNLFNGGIQYVFKPKNYKNAFYLITYNNNLIHIEGKLKAKEIVLYRFRSSTLLKVPNPKHWFFNRKPEKFLYYTLIDNTWKNITKREYVYAFRMETANPITLDISGNDNFVKRNIKESKSTITYTPINDTIFILKVMQGNLDIWPQPNQIGAKFIKGKFISKDGISLFNVKYEDIDNKKKKSYHKLYGTRWVQLDKKGGKPLINEQGSNVFFQVNNRVDFASLKNNRFMGKYKNYNGRENKRKYRVMTFSNEA</sequence>
<dbReference type="AlphaFoldDB" id="A0AAD9UMX1"/>
<evidence type="ECO:0000313" key="2">
    <source>
        <dbReference type="EMBL" id="KAK2195503.1"/>
    </source>
</evidence>
<comment type="caution">
    <text evidence="2">The sequence shown here is derived from an EMBL/GenBank/DDBJ whole genome shotgun (WGS) entry which is preliminary data.</text>
</comment>
<dbReference type="RefSeq" id="XP_067802346.1">
    <property type="nucleotide sequence ID" value="XM_067948195.1"/>
</dbReference>
<accession>A0AAD9UMX1</accession>
<evidence type="ECO:0000256" key="1">
    <source>
        <dbReference type="SAM" id="SignalP"/>
    </source>
</evidence>
<name>A0AAD9UMX1_9APIC</name>
<dbReference type="KEGG" id="bdw:94337476"/>
<dbReference type="GeneID" id="94337476"/>
<proteinExistence type="predicted"/>
<dbReference type="EMBL" id="JALLKP010000004">
    <property type="protein sequence ID" value="KAK2195503.1"/>
    <property type="molecule type" value="Genomic_DNA"/>
</dbReference>
<gene>
    <name evidence="2" type="ORF">BdWA1_003179</name>
</gene>
<keyword evidence="3" id="KW-1185">Reference proteome</keyword>
<feature type="signal peptide" evidence="1">
    <location>
        <begin position="1"/>
        <end position="24"/>
    </location>
</feature>
<protein>
    <submittedName>
        <fullName evidence="2">Uncharacterized protein</fullName>
    </submittedName>
</protein>
<feature type="chain" id="PRO_5042079173" evidence="1">
    <location>
        <begin position="25"/>
        <end position="297"/>
    </location>
</feature>
<evidence type="ECO:0000313" key="3">
    <source>
        <dbReference type="Proteomes" id="UP001214638"/>
    </source>
</evidence>
<reference evidence="2" key="1">
    <citation type="journal article" date="2023" name="Nat. Microbiol.">
        <title>Babesia duncani multi-omics identifies virulence factors and drug targets.</title>
        <authorList>
            <person name="Singh P."/>
            <person name="Lonardi S."/>
            <person name="Liang Q."/>
            <person name="Vydyam P."/>
            <person name="Khabirova E."/>
            <person name="Fang T."/>
            <person name="Gihaz S."/>
            <person name="Thekkiniath J."/>
            <person name="Munshi M."/>
            <person name="Abel S."/>
            <person name="Ciampossin L."/>
            <person name="Batugedara G."/>
            <person name="Gupta M."/>
            <person name="Lu X.M."/>
            <person name="Lenz T."/>
            <person name="Chakravarty S."/>
            <person name="Cornillot E."/>
            <person name="Hu Y."/>
            <person name="Ma W."/>
            <person name="Gonzalez L.M."/>
            <person name="Sanchez S."/>
            <person name="Estrada K."/>
            <person name="Sanchez-Flores A."/>
            <person name="Montero E."/>
            <person name="Harb O.S."/>
            <person name="Le Roch K.G."/>
            <person name="Mamoun C.B."/>
        </authorList>
    </citation>
    <scope>NUCLEOTIDE SEQUENCE</scope>
    <source>
        <strain evidence="2">WA1</strain>
    </source>
</reference>
<dbReference type="Proteomes" id="UP001214638">
    <property type="component" value="Unassembled WGS sequence"/>
</dbReference>
<organism evidence="2 3">
    <name type="scientific">Babesia duncani</name>
    <dbReference type="NCBI Taxonomy" id="323732"/>
    <lineage>
        <taxon>Eukaryota</taxon>
        <taxon>Sar</taxon>
        <taxon>Alveolata</taxon>
        <taxon>Apicomplexa</taxon>
        <taxon>Aconoidasida</taxon>
        <taxon>Piroplasmida</taxon>
        <taxon>Babesiidae</taxon>
        <taxon>Babesia</taxon>
    </lineage>
</organism>
<keyword evidence="1" id="KW-0732">Signal</keyword>